<dbReference type="InterPro" id="IPR029058">
    <property type="entry name" value="AB_hydrolase_fold"/>
</dbReference>
<reference evidence="2" key="1">
    <citation type="journal article" date="2020" name="Stud. Mycol.">
        <title>101 Dothideomycetes genomes: a test case for predicting lifestyles and emergence of pathogens.</title>
        <authorList>
            <person name="Haridas S."/>
            <person name="Albert R."/>
            <person name="Binder M."/>
            <person name="Bloem J."/>
            <person name="Labutti K."/>
            <person name="Salamov A."/>
            <person name="Andreopoulos B."/>
            <person name="Baker S."/>
            <person name="Barry K."/>
            <person name="Bills G."/>
            <person name="Bluhm B."/>
            <person name="Cannon C."/>
            <person name="Castanera R."/>
            <person name="Culley D."/>
            <person name="Daum C."/>
            <person name="Ezra D."/>
            <person name="Gonzalez J."/>
            <person name="Henrissat B."/>
            <person name="Kuo A."/>
            <person name="Liang C."/>
            <person name="Lipzen A."/>
            <person name="Lutzoni F."/>
            <person name="Magnuson J."/>
            <person name="Mondo S."/>
            <person name="Nolan M."/>
            <person name="Ohm R."/>
            <person name="Pangilinan J."/>
            <person name="Park H.-J."/>
            <person name="Ramirez L."/>
            <person name="Alfaro M."/>
            <person name="Sun H."/>
            <person name="Tritt A."/>
            <person name="Yoshinaga Y."/>
            <person name="Zwiers L.-H."/>
            <person name="Turgeon B."/>
            <person name="Goodwin S."/>
            <person name="Spatafora J."/>
            <person name="Crous P."/>
            <person name="Grigoriev I."/>
        </authorList>
    </citation>
    <scope>NUCLEOTIDE SEQUENCE</scope>
    <source>
        <strain evidence="2">CBS 161.51</strain>
    </source>
</reference>
<sequence length="342" mass="37936">MYLAISDSEAIFIASTAHKPSQTTCIIDTNPRMASSTTTDLTALSQTLHHETLAHSFDMKWTSLGCPTSPPLIFIHGTPWSSRVWTPFALALSRDFHVYLFDNPGFGDSPVEQLLLEVDFKPRDEVERLDADLARQSSAFAALFKYWEETEDWAGKKAHVVAHDHGGLMSLRAYLLHGCAYASLCLIDVVAIGPFGQPLFKAVAQHPEFFEQLPNMAFEGILESYIRSAAFTELPKEIVYMLKEPWLREGGKAGFIRQLCQAGSRSTEEVGGRYAEVGKSVPIKIIWGTQDSWIDVADATRLGDALEARKVVTIEGAGHLIMYDQPAQLGVELGMWLKNVSM</sequence>
<dbReference type="Gene3D" id="3.40.50.1820">
    <property type="entry name" value="alpha/beta hydrolase"/>
    <property type="match status" value="1"/>
</dbReference>
<dbReference type="GO" id="GO:0016787">
    <property type="term" value="F:hydrolase activity"/>
    <property type="evidence" value="ECO:0007669"/>
    <property type="project" value="UniProtKB-KW"/>
</dbReference>
<keyword evidence="3" id="KW-1185">Reference proteome</keyword>
<dbReference type="SUPFAM" id="SSF53474">
    <property type="entry name" value="alpha/beta-Hydrolases"/>
    <property type="match status" value="1"/>
</dbReference>
<evidence type="ECO:0000313" key="3">
    <source>
        <dbReference type="Proteomes" id="UP000800038"/>
    </source>
</evidence>
<evidence type="ECO:0000313" key="2">
    <source>
        <dbReference type="EMBL" id="KAF1943937.1"/>
    </source>
</evidence>
<dbReference type="EMBL" id="ML976021">
    <property type="protein sequence ID" value="KAF1943937.1"/>
    <property type="molecule type" value="Genomic_DNA"/>
</dbReference>
<feature type="domain" description="AB hydrolase-1" evidence="1">
    <location>
        <begin position="72"/>
        <end position="328"/>
    </location>
</feature>
<dbReference type="InterPro" id="IPR000073">
    <property type="entry name" value="AB_hydrolase_1"/>
</dbReference>
<keyword evidence="2" id="KW-0378">Hydrolase</keyword>
<evidence type="ECO:0000259" key="1">
    <source>
        <dbReference type="Pfam" id="PF12697"/>
    </source>
</evidence>
<proteinExistence type="predicted"/>
<dbReference type="AlphaFoldDB" id="A0A6A5T4E0"/>
<name>A0A6A5T4E0_9PLEO</name>
<dbReference type="PANTHER" id="PTHR43689:SF8">
    <property type="entry name" value="ALPHA_BETA-HYDROLASES SUPERFAMILY PROTEIN"/>
    <property type="match status" value="1"/>
</dbReference>
<dbReference type="PANTHER" id="PTHR43689">
    <property type="entry name" value="HYDROLASE"/>
    <property type="match status" value="1"/>
</dbReference>
<dbReference type="Pfam" id="PF12697">
    <property type="entry name" value="Abhydrolase_6"/>
    <property type="match status" value="1"/>
</dbReference>
<organism evidence="2 3">
    <name type="scientific">Clathrospora elynae</name>
    <dbReference type="NCBI Taxonomy" id="706981"/>
    <lineage>
        <taxon>Eukaryota</taxon>
        <taxon>Fungi</taxon>
        <taxon>Dikarya</taxon>
        <taxon>Ascomycota</taxon>
        <taxon>Pezizomycotina</taxon>
        <taxon>Dothideomycetes</taxon>
        <taxon>Pleosporomycetidae</taxon>
        <taxon>Pleosporales</taxon>
        <taxon>Diademaceae</taxon>
        <taxon>Clathrospora</taxon>
    </lineage>
</organism>
<dbReference type="OrthoDB" id="6431331at2759"/>
<protein>
    <submittedName>
        <fullName evidence="2">Alpha/beta-hydrolase</fullName>
    </submittedName>
</protein>
<accession>A0A6A5T4E0</accession>
<gene>
    <name evidence="2" type="ORF">EJ02DRAFT_452969</name>
</gene>
<dbReference type="Proteomes" id="UP000800038">
    <property type="component" value="Unassembled WGS sequence"/>
</dbReference>